<keyword evidence="1" id="KW-0472">Membrane</keyword>
<dbReference type="KEGG" id="stac:ABII15_28210"/>
<feature type="transmembrane region" description="Helical" evidence="1">
    <location>
        <begin position="182"/>
        <end position="205"/>
    </location>
</feature>
<gene>
    <name evidence="2" type="ORF">ABII15_28210</name>
</gene>
<name>A0AAU8IZD3_9ACTN</name>
<protein>
    <recommendedName>
        <fullName evidence="3">DUF3592 domain-containing protein</fullName>
    </recommendedName>
</protein>
<dbReference type="EMBL" id="CP159534">
    <property type="protein sequence ID" value="XCJ73604.1"/>
    <property type="molecule type" value="Genomic_DNA"/>
</dbReference>
<dbReference type="AlphaFoldDB" id="A0AAU8IZD3"/>
<sequence length="206" mass="22128">MTDSAAWERHRSRRDHVNRRIRGWLVGAAIVVVGGKLALSGIGCFDGHLTVTARTGYVAVESCARGDHGGYSCTGTFKDDKTGERTEGAVLQRDTRAVPGAWLPAFRTDGGYTGSSAGELTVGKLARALAWLGGAALLFAVGAFFLLTGYMPRARWNEPRYRFGRITFGEAWQLLRERRPALPVLGVLVALCPVLIGAGLLVAAAW</sequence>
<proteinExistence type="predicted"/>
<accession>A0AAU8IZD3</accession>
<feature type="transmembrane region" description="Helical" evidence="1">
    <location>
        <begin position="21"/>
        <end position="39"/>
    </location>
</feature>
<organism evidence="2">
    <name type="scientific">Streptomyces tabacisoli</name>
    <dbReference type="NCBI Taxonomy" id="3156398"/>
    <lineage>
        <taxon>Bacteria</taxon>
        <taxon>Bacillati</taxon>
        <taxon>Actinomycetota</taxon>
        <taxon>Actinomycetes</taxon>
        <taxon>Kitasatosporales</taxon>
        <taxon>Streptomycetaceae</taxon>
        <taxon>Streptomyces</taxon>
    </lineage>
</organism>
<evidence type="ECO:0000256" key="1">
    <source>
        <dbReference type="SAM" id="Phobius"/>
    </source>
</evidence>
<evidence type="ECO:0000313" key="2">
    <source>
        <dbReference type="EMBL" id="XCJ73604.1"/>
    </source>
</evidence>
<keyword evidence="1" id="KW-0812">Transmembrane</keyword>
<dbReference type="RefSeq" id="WP_353945064.1">
    <property type="nucleotide sequence ID" value="NZ_CP159534.1"/>
</dbReference>
<evidence type="ECO:0008006" key="3">
    <source>
        <dbReference type="Google" id="ProtNLM"/>
    </source>
</evidence>
<feature type="transmembrane region" description="Helical" evidence="1">
    <location>
        <begin position="128"/>
        <end position="150"/>
    </location>
</feature>
<keyword evidence="1" id="KW-1133">Transmembrane helix</keyword>
<reference evidence="2" key="1">
    <citation type="submission" date="2024-06" db="EMBL/GenBank/DDBJ databases">
        <title>Streptomyces sp. strain HUAS MG91 genome sequences.</title>
        <authorList>
            <person name="Mo P."/>
        </authorList>
    </citation>
    <scope>NUCLEOTIDE SEQUENCE</scope>
    <source>
        <strain evidence="2">HUAS MG91</strain>
    </source>
</reference>